<comment type="caution">
    <text evidence="1">The sequence shown here is derived from an EMBL/GenBank/DDBJ whole genome shotgun (WGS) entry which is preliminary data.</text>
</comment>
<gene>
    <name evidence="1" type="ORF">SPIL2461_LOCUS9469</name>
</gene>
<dbReference type="PANTHER" id="PTHR37909:SF1">
    <property type="entry name" value="S-ADENOSYL-L-METHIONINE-DEPENDENT METHYLTRANSFERASES SUPERFAMILY PROTEIN"/>
    <property type="match status" value="1"/>
</dbReference>
<keyword evidence="2" id="KW-1185">Reference proteome</keyword>
<dbReference type="PANTHER" id="PTHR37909">
    <property type="entry name" value="S-ADENOSYL-L-METHIONINE-DEPENDENT METHYLTRANSFERASES SUPERFAMILY PROTEIN"/>
    <property type="match status" value="1"/>
</dbReference>
<dbReference type="InterPro" id="IPR029063">
    <property type="entry name" value="SAM-dependent_MTases_sf"/>
</dbReference>
<dbReference type="Proteomes" id="UP000649617">
    <property type="component" value="Unassembled WGS sequence"/>
</dbReference>
<dbReference type="EMBL" id="CAJNIZ010016491">
    <property type="protein sequence ID" value="CAE7386654.1"/>
    <property type="molecule type" value="Genomic_DNA"/>
</dbReference>
<feature type="non-terminal residue" evidence="1">
    <location>
        <position position="1"/>
    </location>
</feature>
<sequence>FRWSFVRHLGRDRTDILAGLMSMVAEGRREIWAAEVGVFMANTSSKLLGLFENLRLLLVDPYHLHTENHTEKHQQFEEFYVSSRSTFSAATKATQAYRLRATFALQSSESLSWLRDDLDFVFLDGDHRYASVRKDIEVFWPRLRPHGILAGHDFAPTFPGVVEAVTEFALAEGLELLLAPEVWWIFKPAPD</sequence>
<dbReference type="Pfam" id="PF13578">
    <property type="entry name" value="Methyltransf_24"/>
    <property type="match status" value="1"/>
</dbReference>
<proteinExistence type="predicted"/>
<dbReference type="Gene3D" id="3.40.50.150">
    <property type="entry name" value="Vaccinia Virus protein VP39"/>
    <property type="match status" value="1"/>
</dbReference>
<dbReference type="SUPFAM" id="SSF53335">
    <property type="entry name" value="S-adenosyl-L-methionine-dependent methyltransferases"/>
    <property type="match status" value="1"/>
</dbReference>
<evidence type="ECO:0000313" key="2">
    <source>
        <dbReference type="Proteomes" id="UP000649617"/>
    </source>
</evidence>
<feature type="non-terminal residue" evidence="1">
    <location>
        <position position="191"/>
    </location>
</feature>
<reference evidence="1" key="1">
    <citation type="submission" date="2021-02" db="EMBL/GenBank/DDBJ databases">
        <authorList>
            <person name="Dougan E. K."/>
            <person name="Rhodes N."/>
            <person name="Thang M."/>
            <person name="Chan C."/>
        </authorList>
    </citation>
    <scope>NUCLEOTIDE SEQUENCE</scope>
</reference>
<dbReference type="OrthoDB" id="418604at2759"/>
<evidence type="ECO:0008006" key="3">
    <source>
        <dbReference type="Google" id="ProtNLM"/>
    </source>
</evidence>
<evidence type="ECO:0000313" key="1">
    <source>
        <dbReference type="EMBL" id="CAE7386654.1"/>
    </source>
</evidence>
<protein>
    <recommendedName>
        <fullName evidence="3">Class I SAM-dependent methyltransferase</fullName>
    </recommendedName>
</protein>
<dbReference type="AlphaFoldDB" id="A0A812QJQ7"/>
<organism evidence="1 2">
    <name type="scientific">Symbiodinium pilosum</name>
    <name type="common">Dinoflagellate</name>
    <dbReference type="NCBI Taxonomy" id="2952"/>
    <lineage>
        <taxon>Eukaryota</taxon>
        <taxon>Sar</taxon>
        <taxon>Alveolata</taxon>
        <taxon>Dinophyceae</taxon>
        <taxon>Suessiales</taxon>
        <taxon>Symbiodiniaceae</taxon>
        <taxon>Symbiodinium</taxon>
    </lineage>
</organism>
<name>A0A812QJQ7_SYMPI</name>
<accession>A0A812QJQ7</accession>